<dbReference type="AlphaFoldDB" id="A0A7G1Q928"/>
<dbReference type="Proteomes" id="UP000516072">
    <property type="component" value="Chromosome"/>
</dbReference>
<dbReference type="InterPro" id="IPR035225">
    <property type="entry name" value="DUF5338"/>
</dbReference>
<evidence type="ECO:0000313" key="1">
    <source>
        <dbReference type="EMBL" id="CAB1275627.1"/>
    </source>
</evidence>
<dbReference type="EMBL" id="LR778175">
    <property type="protein sequence ID" value="CAB1275627.1"/>
    <property type="molecule type" value="Genomic_DNA"/>
</dbReference>
<accession>A0A7G1Q928</accession>
<evidence type="ECO:0000313" key="2">
    <source>
        <dbReference type="Proteomes" id="UP000516072"/>
    </source>
</evidence>
<reference evidence="1 2" key="1">
    <citation type="submission" date="2020-03" db="EMBL/GenBank/DDBJ databases">
        <authorList>
            <person name="Picone N."/>
        </authorList>
    </citation>
    <scope>NUCLEOTIDE SEQUENCE [LARGE SCALE GENOMIC DNA]</scope>
    <source>
        <strain evidence="1">NSCAC1</strain>
    </source>
</reference>
<protein>
    <submittedName>
        <fullName evidence="1">Uncharacterized protein</fullName>
    </submittedName>
</protein>
<sequence>MIPSKLKQKANVYQQMSGRQIFLAKYNEIQQALESGCTAKEVWMILYQQGILSIQYRTFMSYMKLSIKENEQSASYVPHEIKAVQKRVKQRKKKRFEFNARGKSLEELI</sequence>
<proteinExistence type="predicted"/>
<gene>
    <name evidence="1" type="ORF">NSCAC_0761</name>
</gene>
<name>A0A7G1Q928_9GAMM</name>
<organism evidence="1 2">
    <name type="scientific">Candidatus Nitrosacidococcus tergens</name>
    <dbReference type="NCBI Taxonomy" id="553981"/>
    <lineage>
        <taxon>Bacteria</taxon>
        <taxon>Pseudomonadati</taxon>
        <taxon>Pseudomonadota</taxon>
        <taxon>Gammaproteobacteria</taxon>
        <taxon>Chromatiales</taxon>
        <taxon>Chromatiaceae</taxon>
        <taxon>Candidatus Nitrosacidococcus</taxon>
    </lineage>
</organism>
<dbReference type="Pfam" id="PF17273">
    <property type="entry name" value="DUF5338"/>
    <property type="match status" value="1"/>
</dbReference>
<dbReference type="KEGG" id="ntg:NSCAC_0761"/>
<dbReference type="RefSeq" id="WP_197745069.1">
    <property type="nucleotide sequence ID" value="NZ_LR778175.1"/>
</dbReference>
<keyword evidence="2" id="KW-1185">Reference proteome</keyword>